<feature type="compositionally biased region" description="Low complexity" evidence="1">
    <location>
        <begin position="119"/>
        <end position="137"/>
    </location>
</feature>
<name>A0A3L6RFB1_PANMI</name>
<evidence type="ECO:0000256" key="1">
    <source>
        <dbReference type="SAM" id="MobiDB-lite"/>
    </source>
</evidence>
<reference evidence="3" key="1">
    <citation type="journal article" date="2019" name="Nat. Commun.">
        <title>The genome of broomcorn millet.</title>
        <authorList>
            <person name="Zou C."/>
            <person name="Miki D."/>
            <person name="Li D."/>
            <person name="Tang Q."/>
            <person name="Xiao L."/>
            <person name="Rajput S."/>
            <person name="Deng P."/>
            <person name="Jia W."/>
            <person name="Huang R."/>
            <person name="Zhang M."/>
            <person name="Sun Y."/>
            <person name="Hu J."/>
            <person name="Fu X."/>
            <person name="Schnable P.S."/>
            <person name="Li F."/>
            <person name="Zhang H."/>
            <person name="Feng B."/>
            <person name="Zhu X."/>
            <person name="Liu R."/>
            <person name="Schnable J.C."/>
            <person name="Zhu J.-K."/>
            <person name="Zhang H."/>
        </authorList>
    </citation>
    <scope>NUCLEOTIDE SEQUENCE [LARGE SCALE GENOMIC DNA]</scope>
</reference>
<sequence length="223" mass="23049">MTPPPRKTTLYSAAAVAANKKAGKGFPPEHPKSQTWQARTQPGKIRPQSRKTLSGQRRRRVTSRRAALGLRARPLAPPSAAHAASRARRRHLAPPSAVATRSRRFTPPSTRAVPPPLPESAGPAAIEAAAPPSSSQATPGHPDSPPQAASAPAGCRCALRRSCDDDNSSGPAASSRSLDEHTQPHDVDRRSCSSSAPAAAATRRATSAATGDKSGPAAIGSGR</sequence>
<feature type="compositionally biased region" description="Low complexity" evidence="1">
    <location>
        <begin position="192"/>
        <end position="210"/>
    </location>
</feature>
<keyword evidence="3" id="KW-1185">Reference proteome</keyword>
<feature type="compositionally biased region" description="Low complexity" evidence="1">
    <location>
        <begin position="64"/>
        <end position="84"/>
    </location>
</feature>
<feature type="region of interest" description="Disordered" evidence="1">
    <location>
        <begin position="20"/>
        <end position="223"/>
    </location>
</feature>
<protein>
    <submittedName>
        <fullName evidence="2">Uncharacterized protein</fullName>
    </submittedName>
</protein>
<feature type="compositionally biased region" description="Basic and acidic residues" evidence="1">
    <location>
        <begin position="177"/>
        <end position="191"/>
    </location>
</feature>
<comment type="caution">
    <text evidence="2">The sequence shown here is derived from an EMBL/GenBank/DDBJ whole genome shotgun (WGS) entry which is preliminary data.</text>
</comment>
<dbReference type="EMBL" id="PQIB02000009">
    <property type="protein sequence ID" value="RLN00625.1"/>
    <property type="molecule type" value="Genomic_DNA"/>
</dbReference>
<dbReference type="Proteomes" id="UP000275267">
    <property type="component" value="Unassembled WGS sequence"/>
</dbReference>
<gene>
    <name evidence="2" type="ORF">C2845_PM06G13890</name>
</gene>
<accession>A0A3L6RFB1</accession>
<evidence type="ECO:0000313" key="2">
    <source>
        <dbReference type="EMBL" id="RLN00625.1"/>
    </source>
</evidence>
<evidence type="ECO:0000313" key="3">
    <source>
        <dbReference type="Proteomes" id="UP000275267"/>
    </source>
</evidence>
<proteinExistence type="predicted"/>
<dbReference type="AlphaFoldDB" id="A0A3L6RFB1"/>
<organism evidence="2 3">
    <name type="scientific">Panicum miliaceum</name>
    <name type="common">Proso millet</name>
    <name type="synonym">Broomcorn millet</name>
    <dbReference type="NCBI Taxonomy" id="4540"/>
    <lineage>
        <taxon>Eukaryota</taxon>
        <taxon>Viridiplantae</taxon>
        <taxon>Streptophyta</taxon>
        <taxon>Embryophyta</taxon>
        <taxon>Tracheophyta</taxon>
        <taxon>Spermatophyta</taxon>
        <taxon>Magnoliopsida</taxon>
        <taxon>Liliopsida</taxon>
        <taxon>Poales</taxon>
        <taxon>Poaceae</taxon>
        <taxon>PACMAD clade</taxon>
        <taxon>Panicoideae</taxon>
        <taxon>Panicodae</taxon>
        <taxon>Paniceae</taxon>
        <taxon>Panicinae</taxon>
        <taxon>Panicum</taxon>
        <taxon>Panicum sect. Panicum</taxon>
    </lineage>
</organism>